<dbReference type="InterPro" id="IPR006641">
    <property type="entry name" value="YqgF/RNaseH-like_dom"/>
</dbReference>
<dbReference type="Pfam" id="PF03652">
    <property type="entry name" value="RuvX"/>
    <property type="match status" value="1"/>
</dbReference>
<dbReference type="EC" id="3.1.-.-" evidence="5"/>
<keyword evidence="1 5" id="KW-0963">Cytoplasm</keyword>
<feature type="region of interest" description="Disordered" evidence="6">
    <location>
        <begin position="154"/>
        <end position="192"/>
    </location>
</feature>
<comment type="caution">
    <text evidence="8">The sequence shown here is derived from an EMBL/GenBank/DDBJ whole genome shotgun (WGS) entry which is preliminary data.</text>
</comment>
<dbReference type="InterPro" id="IPR005227">
    <property type="entry name" value="YqgF"/>
</dbReference>
<organism evidence="8 9">
    <name type="scientific">Arthrobacter crystallopoietes BAB-32</name>
    <dbReference type="NCBI Taxonomy" id="1246476"/>
    <lineage>
        <taxon>Bacteria</taxon>
        <taxon>Bacillati</taxon>
        <taxon>Actinomycetota</taxon>
        <taxon>Actinomycetes</taxon>
        <taxon>Micrococcales</taxon>
        <taxon>Micrococcaceae</taxon>
        <taxon>Crystallibacter</taxon>
    </lineage>
</organism>
<feature type="compositionally biased region" description="Basic and acidic residues" evidence="6">
    <location>
        <begin position="176"/>
        <end position="192"/>
    </location>
</feature>
<proteinExistence type="inferred from homology"/>
<dbReference type="AlphaFoldDB" id="N1V0S0"/>
<feature type="domain" description="YqgF/RNase H-like" evidence="7">
    <location>
        <begin position="9"/>
        <end position="115"/>
    </location>
</feature>
<comment type="subcellular location">
    <subcellularLocation>
        <location evidence="5">Cytoplasm</location>
    </subcellularLocation>
</comment>
<reference evidence="8 9" key="1">
    <citation type="journal article" date="2013" name="Genome Announc.">
        <title>Draft Genome Sequence of Arthrobacter crystallopoietes Strain BAB-32, Revealing Genes for Bioremediation.</title>
        <authorList>
            <person name="Joshi M.N."/>
            <person name="Pandit A.S."/>
            <person name="Sharma A."/>
            <person name="Pandya R.V."/>
            <person name="Desai S.M."/>
            <person name="Saxena A.K."/>
            <person name="Bagatharia S.B."/>
        </authorList>
    </citation>
    <scope>NUCLEOTIDE SEQUENCE [LARGE SCALE GENOMIC DNA]</scope>
    <source>
        <strain evidence="8 9">BAB-32</strain>
    </source>
</reference>
<name>N1V0S0_9MICC</name>
<sequence>MSNANVPAGSKLGVDVGQVRVGLAGSDPGGILATPIRTLKRDPKKNSDIRIVVREAAERSASQVFVGLPRTMKGGDSASTHMAREYAEQLAAALAAAGLGTLVSMIDERLTTVSAHRTLHGAGMNSREHRKVVDQVAAVEILQHALDMQRAQGRDVGIPVAVPDPPRQPDDGAGDEETKIPRVDDSDGESRR</sequence>
<evidence type="ECO:0000256" key="4">
    <source>
        <dbReference type="ARBA" id="ARBA00022801"/>
    </source>
</evidence>
<evidence type="ECO:0000256" key="3">
    <source>
        <dbReference type="ARBA" id="ARBA00022722"/>
    </source>
</evidence>
<evidence type="ECO:0000313" key="8">
    <source>
        <dbReference type="EMBL" id="EMY34910.1"/>
    </source>
</evidence>
<dbReference type="HAMAP" id="MF_00651">
    <property type="entry name" value="Nuclease_YqgF"/>
    <property type="match status" value="1"/>
</dbReference>
<gene>
    <name evidence="8" type="ORF">D477_007079</name>
</gene>
<evidence type="ECO:0000256" key="2">
    <source>
        <dbReference type="ARBA" id="ARBA00022517"/>
    </source>
</evidence>
<dbReference type="CDD" id="cd16964">
    <property type="entry name" value="YqgF"/>
    <property type="match status" value="1"/>
</dbReference>
<dbReference type="PANTHER" id="PTHR33317">
    <property type="entry name" value="POLYNUCLEOTIDYL TRANSFERASE, RIBONUCLEASE H-LIKE SUPERFAMILY PROTEIN"/>
    <property type="match status" value="1"/>
</dbReference>
<dbReference type="EMBL" id="ANPE02000094">
    <property type="protein sequence ID" value="EMY34910.1"/>
    <property type="molecule type" value="Genomic_DNA"/>
</dbReference>
<dbReference type="GO" id="GO:0016788">
    <property type="term" value="F:hydrolase activity, acting on ester bonds"/>
    <property type="evidence" value="ECO:0007669"/>
    <property type="project" value="UniProtKB-UniRule"/>
</dbReference>
<keyword evidence="3 5" id="KW-0540">Nuclease</keyword>
<protein>
    <recommendedName>
        <fullName evidence="5">Putative pre-16S rRNA nuclease</fullName>
        <ecNumber evidence="5">3.1.-.-</ecNumber>
    </recommendedName>
</protein>
<dbReference type="OrthoDB" id="9790539at2"/>
<evidence type="ECO:0000256" key="5">
    <source>
        <dbReference type="HAMAP-Rule" id="MF_00651"/>
    </source>
</evidence>
<dbReference type="GO" id="GO:0005829">
    <property type="term" value="C:cytosol"/>
    <property type="evidence" value="ECO:0007669"/>
    <property type="project" value="TreeGrafter"/>
</dbReference>
<dbReference type="PANTHER" id="PTHR33317:SF4">
    <property type="entry name" value="POLYNUCLEOTIDYL TRANSFERASE, RIBONUCLEASE H-LIKE SUPERFAMILY PROTEIN"/>
    <property type="match status" value="1"/>
</dbReference>
<comment type="function">
    <text evidence="5">Could be a nuclease involved in processing of the 5'-end of pre-16S rRNA.</text>
</comment>
<evidence type="ECO:0000313" key="9">
    <source>
        <dbReference type="Proteomes" id="UP000010729"/>
    </source>
</evidence>
<dbReference type="NCBIfam" id="TIGR00250">
    <property type="entry name" value="RNAse_H_YqgF"/>
    <property type="match status" value="1"/>
</dbReference>
<dbReference type="Proteomes" id="UP000010729">
    <property type="component" value="Unassembled WGS sequence"/>
</dbReference>
<accession>N1V0S0</accession>
<dbReference type="RefSeq" id="WP_005268268.1">
    <property type="nucleotide sequence ID" value="NZ_ANPE02000094.1"/>
</dbReference>
<dbReference type="SUPFAM" id="SSF53098">
    <property type="entry name" value="Ribonuclease H-like"/>
    <property type="match status" value="1"/>
</dbReference>
<keyword evidence="2 5" id="KW-0690">Ribosome biogenesis</keyword>
<comment type="similarity">
    <text evidence="5">Belongs to the YqgF HJR family.</text>
</comment>
<dbReference type="GO" id="GO:0000967">
    <property type="term" value="P:rRNA 5'-end processing"/>
    <property type="evidence" value="ECO:0007669"/>
    <property type="project" value="UniProtKB-UniRule"/>
</dbReference>
<evidence type="ECO:0000256" key="1">
    <source>
        <dbReference type="ARBA" id="ARBA00022490"/>
    </source>
</evidence>
<keyword evidence="4 5" id="KW-0378">Hydrolase</keyword>
<evidence type="ECO:0000256" key="6">
    <source>
        <dbReference type="SAM" id="MobiDB-lite"/>
    </source>
</evidence>
<dbReference type="GO" id="GO:0004518">
    <property type="term" value="F:nuclease activity"/>
    <property type="evidence" value="ECO:0007669"/>
    <property type="project" value="UniProtKB-KW"/>
</dbReference>
<dbReference type="InterPro" id="IPR012337">
    <property type="entry name" value="RNaseH-like_sf"/>
</dbReference>
<dbReference type="Gene3D" id="3.30.420.140">
    <property type="entry name" value="YqgF/RNase H-like domain"/>
    <property type="match status" value="1"/>
</dbReference>
<keyword evidence="9" id="KW-1185">Reference proteome</keyword>
<evidence type="ECO:0000259" key="7">
    <source>
        <dbReference type="SMART" id="SM00732"/>
    </source>
</evidence>
<dbReference type="InterPro" id="IPR037027">
    <property type="entry name" value="YqgF/RNaseH-like_dom_sf"/>
</dbReference>
<dbReference type="SMART" id="SM00732">
    <property type="entry name" value="YqgFc"/>
    <property type="match status" value="1"/>
</dbReference>